<dbReference type="SMART" id="SM00953">
    <property type="entry name" value="RES"/>
    <property type="match status" value="1"/>
</dbReference>
<evidence type="ECO:0000313" key="2">
    <source>
        <dbReference type="EMBL" id="QEI07717.1"/>
    </source>
</evidence>
<protein>
    <submittedName>
        <fullName evidence="2">RES family NAD+ phosphorylase</fullName>
    </submittedName>
</protein>
<reference evidence="2 3" key="1">
    <citation type="submission" date="2019-08" db="EMBL/GenBank/DDBJ databases">
        <title>Amphibian skin-associated Pigmentiphaga: genome sequence and occurrence across geography and hosts.</title>
        <authorList>
            <person name="Bletz M.C."/>
            <person name="Bunk B."/>
            <person name="Sproeer C."/>
            <person name="Biwer P."/>
            <person name="Reiter S."/>
            <person name="Rabemananjara F.C.E."/>
            <person name="Schulz S."/>
            <person name="Overmann J."/>
            <person name="Vences M."/>
        </authorList>
    </citation>
    <scope>NUCLEOTIDE SEQUENCE [LARGE SCALE GENOMIC DNA]</scope>
    <source>
        <strain evidence="2 3">Mada1488</strain>
    </source>
</reference>
<dbReference type="Proteomes" id="UP000325161">
    <property type="component" value="Chromosome"/>
</dbReference>
<name>A0A5C0B542_9BURK</name>
<dbReference type="Pfam" id="PF08808">
    <property type="entry name" value="RES"/>
    <property type="match status" value="1"/>
</dbReference>
<dbReference type="OrthoDB" id="7257056at2"/>
<feature type="domain" description="RES" evidence="1">
    <location>
        <begin position="34"/>
        <end position="176"/>
    </location>
</feature>
<dbReference type="EMBL" id="CP043046">
    <property type="protein sequence ID" value="QEI07717.1"/>
    <property type="molecule type" value="Genomic_DNA"/>
</dbReference>
<dbReference type="KEGG" id="pacr:FXN63_19135"/>
<dbReference type="AlphaFoldDB" id="A0A5C0B542"/>
<evidence type="ECO:0000259" key="1">
    <source>
        <dbReference type="SMART" id="SM00953"/>
    </source>
</evidence>
<keyword evidence="3" id="KW-1185">Reference proteome</keyword>
<evidence type="ECO:0000313" key="3">
    <source>
        <dbReference type="Proteomes" id="UP000325161"/>
    </source>
</evidence>
<dbReference type="RefSeq" id="WP_148816764.1">
    <property type="nucleotide sequence ID" value="NZ_CP043046.1"/>
</dbReference>
<gene>
    <name evidence="2" type="ORF">FXN63_19135</name>
</gene>
<proteinExistence type="predicted"/>
<accession>A0A5C0B542</accession>
<dbReference type="InterPro" id="IPR014914">
    <property type="entry name" value="RES_dom"/>
</dbReference>
<sequence length="199" mass="21687">MVARRLGLPDPALQDVDLDIALIDPATLFRVSGHATGEPYFGRSGGNRFDDAEKQYGTCYVALSLVTALAESLLHDLTPRAGQYRISAEDIERRFVHSFEGPALRLANLTGASLNRLGGHGELSGTPSYEIPQAWSKAIFDHAAGVDGFIYMSRLMNTEKAMVLFQRGNSLALRAKPPSALTRHPDYQDAELTLAITLT</sequence>
<organism evidence="2 3">
    <name type="scientific">Pigmentiphaga aceris</name>
    <dbReference type="NCBI Taxonomy" id="1940612"/>
    <lineage>
        <taxon>Bacteria</taxon>
        <taxon>Pseudomonadati</taxon>
        <taxon>Pseudomonadota</taxon>
        <taxon>Betaproteobacteria</taxon>
        <taxon>Burkholderiales</taxon>
        <taxon>Alcaligenaceae</taxon>
        <taxon>Pigmentiphaga</taxon>
    </lineage>
</organism>